<proteinExistence type="predicted"/>
<organism evidence="2 3">
    <name type="scientific">Mameliella alba</name>
    <dbReference type="NCBI Taxonomy" id="561184"/>
    <lineage>
        <taxon>Bacteria</taxon>
        <taxon>Pseudomonadati</taxon>
        <taxon>Pseudomonadota</taxon>
        <taxon>Alphaproteobacteria</taxon>
        <taxon>Rhodobacterales</taxon>
        <taxon>Roseobacteraceae</taxon>
        <taxon>Mameliella</taxon>
    </lineage>
</organism>
<evidence type="ECO:0000256" key="1">
    <source>
        <dbReference type="SAM" id="Phobius"/>
    </source>
</evidence>
<reference evidence="2 3" key="1">
    <citation type="submission" date="2014-10" db="EMBL/GenBank/DDBJ databases">
        <title>Genome sequence of Ponticoccus sp. strain UMTAT08 isolated from clonal culture of toxic dinoflagellate Alexandrium tamiyavanichii.</title>
        <authorList>
            <person name="Gan H.Y."/>
            <person name="Muhd D.-D."/>
            <person name="Mohd Noor M.E."/>
            <person name="Yeong Y.S."/>
            <person name="Usup G."/>
        </authorList>
    </citation>
    <scope>NUCLEOTIDE SEQUENCE [LARGE SCALE GENOMIC DNA]</scope>
    <source>
        <strain evidence="2 3">UMTAT08</strain>
    </source>
</reference>
<dbReference type="Proteomes" id="UP000030960">
    <property type="component" value="Unassembled WGS sequence"/>
</dbReference>
<gene>
    <name evidence="2" type="ORF">OA50_04503</name>
</gene>
<keyword evidence="3" id="KW-1185">Reference proteome</keyword>
<dbReference type="AlphaFoldDB" id="A0A0B3RSY6"/>
<feature type="transmembrane region" description="Helical" evidence="1">
    <location>
        <begin position="57"/>
        <end position="76"/>
    </location>
</feature>
<evidence type="ECO:0000313" key="3">
    <source>
        <dbReference type="Proteomes" id="UP000030960"/>
    </source>
</evidence>
<name>A0A0B3RSY6_9RHOB</name>
<dbReference type="RefSeq" id="WP_043145323.1">
    <property type="nucleotide sequence ID" value="NZ_JSUQ01000020.1"/>
</dbReference>
<keyword evidence="1" id="KW-0472">Membrane</keyword>
<accession>A0A0B3RSY6</accession>
<comment type="caution">
    <text evidence="2">The sequence shown here is derived from an EMBL/GenBank/DDBJ whole genome shotgun (WGS) entry which is preliminary data.</text>
</comment>
<sequence length="79" mass="9007">MTSPPHKWTRAEIAQHIHGMGEAPRECDTSWLSNAERRIPKPYLKQEAKPERDSSPFWIAALVLFVVLNFGSSIFWGGQ</sequence>
<dbReference type="EMBL" id="JSUQ01000020">
    <property type="protein sequence ID" value="KHQ51132.1"/>
    <property type="molecule type" value="Genomic_DNA"/>
</dbReference>
<keyword evidence="1" id="KW-0812">Transmembrane</keyword>
<keyword evidence="1" id="KW-1133">Transmembrane helix</keyword>
<protein>
    <submittedName>
        <fullName evidence="2">Uncharacterized protein</fullName>
    </submittedName>
</protein>
<evidence type="ECO:0000313" key="2">
    <source>
        <dbReference type="EMBL" id="KHQ51132.1"/>
    </source>
</evidence>